<name>A0A1C3K304_9BURK</name>
<reference evidence="3 5" key="1">
    <citation type="submission" date="2016-06" db="EMBL/GenBank/DDBJ databases">
        <authorList>
            <person name="Kjaerup R.B."/>
            <person name="Dalgaard T.S."/>
            <person name="Juul-Madsen H.R."/>
        </authorList>
    </citation>
    <scope>NUCLEOTIDE SEQUENCE [LARGE SCALE GENOMIC DNA]</scope>
    <source>
        <strain evidence="3">Orrdi1</strain>
    </source>
</reference>
<dbReference type="InterPro" id="IPR029063">
    <property type="entry name" value="SAM-dependent_MTases_sf"/>
</dbReference>
<dbReference type="STRING" id="1851544.ODI_01451"/>
<evidence type="ECO:0000313" key="5">
    <source>
        <dbReference type="Proteomes" id="UP000078558"/>
    </source>
</evidence>
<dbReference type="OrthoDB" id="9805585at2"/>
<organism evidence="3 5">
    <name type="scientific">Orrella dioscoreae</name>
    <dbReference type="NCBI Taxonomy" id="1851544"/>
    <lineage>
        <taxon>Bacteria</taxon>
        <taxon>Pseudomonadati</taxon>
        <taxon>Pseudomonadota</taxon>
        <taxon>Betaproteobacteria</taxon>
        <taxon>Burkholderiales</taxon>
        <taxon>Alcaligenaceae</taxon>
        <taxon>Orrella</taxon>
    </lineage>
</organism>
<keyword evidence="3" id="KW-0489">Methyltransferase</keyword>
<dbReference type="GO" id="GO:0000179">
    <property type="term" value="F:rRNA (adenine-N6,N6-)-dimethyltransferase activity"/>
    <property type="evidence" value="ECO:0007669"/>
    <property type="project" value="InterPro"/>
</dbReference>
<dbReference type="InterPro" id="IPR041698">
    <property type="entry name" value="Methyltransf_25"/>
</dbReference>
<dbReference type="InterPro" id="IPR020596">
    <property type="entry name" value="rRNA_Ade_Mease_Trfase_CS"/>
</dbReference>
<dbReference type="AlphaFoldDB" id="A0A1C3K304"/>
<dbReference type="Proteomes" id="UP000078558">
    <property type="component" value="Chromosome I"/>
</dbReference>
<dbReference type="Gene3D" id="3.40.50.150">
    <property type="entry name" value="Vaccinia Virus protein VP39"/>
    <property type="match status" value="1"/>
</dbReference>
<proteinExistence type="predicted"/>
<evidence type="ECO:0000313" key="4">
    <source>
        <dbReference type="EMBL" id="SOE51953.1"/>
    </source>
</evidence>
<keyword evidence="5" id="KW-1185">Reference proteome</keyword>
<evidence type="ECO:0000256" key="1">
    <source>
        <dbReference type="ARBA" id="ARBA00022691"/>
    </source>
</evidence>
<gene>
    <name evidence="3" type="ORF">ODI_01451</name>
    <name evidence="4" type="ORF">ODI_R3814</name>
</gene>
<dbReference type="KEGG" id="odi:ODI_R3814"/>
<evidence type="ECO:0000259" key="2">
    <source>
        <dbReference type="Pfam" id="PF13649"/>
    </source>
</evidence>
<dbReference type="EMBL" id="LT907988">
    <property type="protein sequence ID" value="SOE51953.1"/>
    <property type="molecule type" value="Genomic_DNA"/>
</dbReference>
<evidence type="ECO:0000313" key="3">
    <source>
        <dbReference type="EMBL" id="SBT25824.1"/>
    </source>
</evidence>
<dbReference type="EMBL" id="FLRC01000022">
    <property type="protein sequence ID" value="SBT25824.1"/>
    <property type="molecule type" value="Genomic_DNA"/>
</dbReference>
<dbReference type="PROSITE" id="PS01131">
    <property type="entry name" value="RRNA_A_DIMETH"/>
    <property type="match status" value="1"/>
</dbReference>
<dbReference type="Pfam" id="PF13649">
    <property type="entry name" value="Methyltransf_25"/>
    <property type="match status" value="1"/>
</dbReference>
<reference evidence="4 5" key="2">
    <citation type="submission" date="2017-08" db="EMBL/GenBank/DDBJ databases">
        <authorList>
            <person name="de Groot N.N."/>
        </authorList>
    </citation>
    <scope>NUCLEOTIDE SEQUENCE [LARGE SCALE GENOMIC DNA]</scope>
    <source>
        <strain evidence="4">Orrdi1</strain>
    </source>
</reference>
<protein>
    <submittedName>
        <fullName evidence="3">Phosphatidylethanolamine N-methyltransferase</fullName>
        <ecNumber evidence="3">2.1.1.17</ecNumber>
    </submittedName>
</protein>
<dbReference type="SUPFAM" id="SSF53335">
    <property type="entry name" value="S-adenosyl-L-methionine-dependent methyltransferases"/>
    <property type="match status" value="1"/>
</dbReference>
<dbReference type="CDD" id="cd02440">
    <property type="entry name" value="AdoMet_MTases"/>
    <property type="match status" value="1"/>
</dbReference>
<dbReference type="RefSeq" id="WP_157929791.1">
    <property type="nucleotide sequence ID" value="NZ_LT907988.1"/>
</dbReference>
<accession>A0A1C3K304</accession>
<keyword evidence="3" id="KW-0808">Transferase</keyword>
<keyword evidence="1" id="KW-0949">S-adenosyl-L-methionine</keyword>
<dbReference type="GO" id="GO:0004608">
    <property type="term" value="F:phosphatidylethanolamine N-methyltransferase activity"/>
    <property type="evidence" value="ECO:0007669"/>
    <property type="project" value="UniProtKB-EC"/>
</dbReference>
<feature type="domain" description="Methyltransferase" evidence="2">
    <location>
        <begin position="111"/>
        <end position="208"/>
    </location>
</feature>
<dbReference type="EC" id="2.1.1.17" evidence="3"/>
<sequence length="259" mass="28304">MSLKIRLPQPGGVSVPEWWARLQWWSLRAARRVESFLQQGRPKAKSGPLWGQQAVGAAWGALLSRNAWMAERLRFFRAWRADPRGIGAIMPSSAALASAITREVGSHSGDVIELGSGTGAFTRALARRGVAQGAMALIETDPDFARQLRRDFPEAQVCCLDAARLAGEPLFGGRTVGAVVCGLPLLNMPLRQQVGILRGSFSHLRPGGAFYLFTYGPRCPVPRSVLDRLGLRARRAHSVILNVPPAHVWKLTRRSSKAI</sequence>